<evidence type="ECO:0000313" key="1">
    <source>
        <dbReference type="EMBL" id="EDS11840.1"/>
    </source>
</evidence>
<organism evidence="1 2">
    <name type="scientific">Anaerotruncus colihominis DSM 17241</name>
    <dbReference type="NCBI Taxonomy" id="445972"/>
    <lineage>
        <taxon>Bacteria</taxon>
        <taxon>Bacillati</taxon>
        <taxon>Bacillota</taxon>
        <taxon>Clostridia</taxon>
        <taxon>Eubacteriales</taxon>
        <taxon>Oscillospiraceae</taxon>
        <taxon>Anaerotruncus</taxon>
    </lineage>
</organism>
<dbReference type="Proteomes" id="UP000003803">
    <property type="component" value="Unassembled WGS sequence"/>
</dbReference>
<keyword evidence="2" id="KW-1185">Reference proteome</keyword>
<sequence>MQPIIITKIRQKPRKANTLRIEIPDFPVFLKLTFFEKRVSQKTLIGCAANSRTGFSIYAGCFACPKQNL</sequence>
<name>B0P9L4_9FIRM</name>
<dbReference type="EMBL" id="ABGD02000011">
    <property type="protein sequence ID" value="EDS11840.1"/>
    <property type="molecule type" value="Genomic_DNA"/>
</dbReference>
<reference evidence="1" key="1">
    <citation type="submission" date="2007-11" db="EMBL/GenBank/DDBJ databases">
        <authorList>
            <person name="Fulton L."/>
            <person name="Clifton S."/>
            <person name="Fulton B."/>
            <person name="Xu J."/>
            <person name="Minx P."/>
            <person name="Pepin K.H."/>
            <person name="Johnson M."/>
            <person name="Thiruvilangam P."/>
            <person name="Bhonagiri V."/>
            <person name="Nash W.E."/>
            <person name="Mardis E.R."/>
            <person name="Wilson R.K."/>
        </authorList>
    </citation>
    <scope>NUCLEOTIDE SEQUENCE [LARGE SCALE GENOMIC DNA]</scope>
    <source>
        <strain evidence="1">DSM 17241</strain>
    </source>
</reference>
<proteinExistence type="predicted"/>
<gene>
    <name evidence="1" type="ORF">ANACOL_01420</name>
</gene>
<protein>
    <submittedName>
        <fullName evidence="1">Uncharacterized protein</fullName>
    </submittedName>
</protein>
<reference evidence="1" key="2">
    <citation type="submission" date="2013-09" db="EMBL/GenBank/DDBJ databases">
        <title>Draft genome sequence of Anaerotruncus colihominis(DSM 17241).</title>
        <authorList>
            <person name="Sudarsanam P."/>
            <person name="Ley R."/>
            <person name="Guruge J."/>
            <person name="Turnbaugh P.J."/>
            <person name="Mahowald M."/>
            <person name="Liep D."/>
            <person name="Gordon J."/>
        </authorList>
    </citation>
    <scope>NUCLEOTIDE SEQUENCE</scope>
    <source>
        <strain evidence="1">DSM 17241</strain>
    </source>
</reference>
<comment type="caution">
    <text evidence="1">The sequence shown here is derived from an EMBL/GenBank/DDBJ whole genome shotgun (WGS) entry which is preliminary data.</text>
</comment>
<dbReference type="AlphaFoldDB" id="B0P9L4"/>
<accession>B0P9L4</accession>
<dbReference type="HOGENOM" id="CLU_2766798_0_0_9"/>
<evidence type="ECO:0000313" key="2">
    <source>
        <dbReference type="Proteomes" id="UP000003803"/>
    </source>
</evidence>